<evidence type="ECO:0000256" key="3">
    <source>
        <dbReference type="ARBA" id="ARBA00022448"/>
    </source>
</evidence>
<dbReference type="Proteomes" id="UP000095255">
    <property type="component" value="Unassembled WGS sequence"/>
</dbReference>
<keyword evidence="4" id="KW-1003">Cell membrane</keyword>
<feature type="transmembrane region" description="Helical" evidence="8">
    <location>
        <begin position="167"/>
        <end position="195"/>
    </location>
</feature>
<feature type="transmembrane region" description="Helical" evidence="8">
    <location>
        <begin position="241"/>
        <end position="260"/>
    </location>
</feature>
<keyword evidence="5 8" id="KW-0812">Transmembrane</keyword>
<accession>A0A1E5L3F5</accession>
<comment type="subcellular location">
    <subcellularLocation>
        <location evidence="1">Cell membrane</location>
        <topology evidence="1">Multi-pass membrane protein</topology>
    </subcellularLocation>
</comment>
<feature type="transmembrane region" description="Helical" evidence="8">
    <location>
        <begin position="315"/>
        <end position="340"/>
    </location>
</feature>
<evidence type="ECO:0000256" key="2">
    <source>
        <dbReference type="ARBA" id="ARBA00009773"/>
    </source>
</evidence>
<dbReference type="Pfam" id="PF01594">
    <property type="entry name" value="AI-2E_transport"/>
    <property type="match status" value="1"/>
</dbReference>
<evidence type="ECO:0000313" key="9">
    <source>
        <dbReference type="EMBL" id="OEH84593.1"/>
    </source>
</evidence>
<evidence type="ECO:0000256" key="1">
    <source>
        <dbReference type="ARBA" id="ARBA00004651"/>
    </source>
</evidence>
<gene>
    <name evidence="9" type="ORF">BHU72_08840</name>
</gene>
<feature type="transmembrane region" description="Helical" evidence="8">
    <location>
        <begin position="12"/>
        <end position="30"/>
    </location>
</feature>
<dbReference type="AlphaFoldDB" id="A0A1E5L3F5"/>
<feature type="transmembrane region" description="Helical" evidence="8">
    <location>
        <begin position="36"/>
        <end position="58"/>
    </location>
</feature>
<dbReference type="OrthoDB" id="9793390at2"/>
<protein>
    <submittedName>
        <fullName evidence="9">AI-2E family transporter</fullName>
    </submittedName>
</protein>
<name>A0A1E5L3F5_9FIRM</name>
<comment type="similarity">
    <text evidence="2">Belongs to the autoinducer-2 exporter (AI-2E) (TC 2.A.86) family.</text>
</comment>
<dbReference type="PANTHER" id="PTHR21716">
    <property type="entry name" value="TRANSMEMBRANE PROTEIN"/>
    <property type="match status" value="1"/>
</dbReference>
<keyword evidence="6 8" id="KW-1133">Transmembrane helix</keyword>
<comment type="caution">
    <text evidence="9">The sequence shown here is derived from an EMBL/GenBank/DDBJ whole genome shotgun (WGS) entry which is preliminary data.</text>
</comment>
<evidence type="ECO:0000313" key="10">
    <source>
        <dbReference type="Proteomes" id="UP000095255"/>
    </source>
</evidence>
<evidence type="ECO:0000256" key="4">
    <source>
        <dbReference type="ARBA" id="ARBA00022475"/>
    </source>
</evidence>
<proteinExistence type="inferred from homology"/>
<dbReference type="EMBL" id="MJAT01000037">
    <property type="protein sequence ID" value="OEH84593.1"/>
    <property type="molecule type" value="Genomic_DNA"/>
</dbReference>
<keyword evidence="3" id="KW-0813">Transport</keyword>
<keyword evidence="7 8" id="KW-0472">Membrane</keyword>
<evidence type="ECO:0000256" key="8">
    <source>
        <dbReference type="SAM" id="Phobius"/>
    </source>
</evidence>
<sequence>MYPGWFSKRSLQILIYLSLILIVLLLLQQLRPVLSAIFSIIKGAFLPFIVSIIIAYLLNPLVNILHQKGFSRLTAVLFIYIVSILGIVLLFIQYIPDFIVQLKEFAEQVPELMKSLENGINTYYQNRDIFPESVQFGIEASLYRVEEGITESISNFLSYLGNSLPKIMAFIVVPFVVFYMLKDLQVLENFIITLFPKKYRREMLKLFRNIDEALGNYVRGQITVCVVVGVLSYIGYRIIDIKYPLLLALLVAITNIIPYLGPIIGAAPALFIAATVSPVMIIKVLVVNIIVQQLEGNVISPQIIGKKLHLHPLSIIFVLLLGGQIAGLFGLIFAVPILAVGKVVTQHVVSYYMQKKE</sequence>
<dbReference type="GO" id="GO:0055085">
    <property type="term" value="P:transmembrane transport"/>
    <property type="evidence" value="ECO:0007669"/>
    <property type="project" value="TreeGrafter"/>
</dbReference>
<feature type="transmembrane region" description="Helical" evidence="8">
    <location>
        <begin position="267"/>
        <end position="291"/>
    </location>
</feature>
<evidence type="ECO:0000256" key="7">
    <source>
        <dbReference type="ARBA" id="ARBA00023136"/>
    </source>
</evidence>
<keyword evidence="10" id="KW-1185">Reference proteome</keyword>
<evidence type="ECO:0000256" key="6">
    <source>
        <dbReference type="ARBA" id="ARBA00022989"/>
    </source>
</evidence>
<dbReference type="GO" id="GO:0005886">
    <property type="term" value="C:plasma membrane"/>
    <property type="evidence" value="ECO:0007669"/>
    <property type="project" value="UniProtKB-SubCell"/>
</dbReference>
<dbReference type="PANTHER" id="PTHR21716:SF53">
    <property type="entry name" value="PERMEASE PERM-RELATED"/>
    <property type="match status" value="1"/>
</dbReference>
<reference evidence="9 10" key="1">
    <citation type="submission" date="2016-09" db="EMBL/GenBank/DDBJ databases">
        <title>Desulfuribacillus arsenicus sp. nov., an obligately anaerobic, dissimilatory arsenic- and antimonate-reducing bacterium isolated from anoxic sediments.</title>
        <authorList>
            <person name="Abin C.A."/>
            <person name="Hollibaugh J.T."/>
        </authorList>
    </citation>
    <scope>NUCLEOTIDE SEQUENCE [LARGE SCALE GENOMIC DNA]</scope>
    <source>
        <strain evidence="9 10">MLFW-2</strain>
    </source>
</reference>
<dbReference type="InterPro" id="IPR002549">
    <property type="entry name" value="AI-2E-like"/>
</dbReference>
<organism evidence="9 10">
    <name type="scientific">Desulfuribacillus stibiiarsenatis</name>
    <dbReference type="NCBI Taxonomy" id="1390249"/>
    <lineage>
        <taxon>Bacteria</taxon>
        <taxon>Bacillati</taxon>
        <taxon>Bacillota</taxon>
        <taxon>Desulfuribacillia</taxon>
        <taxon>Desulfuribacillales</taxon>
        <taxon>Desulfuribacillaceae</taxon>
        <taxon>Desulfuribacillus</taxon>
    </lineage>
</organism>
<evidence type="ECO:0000256" key="5">
    <source>
        <dbReference type="ARBA" id="ARBA00022692"/>
    </source>
</evidence>
<feature type="transmembrane region" description="Helical" evidence="8">
    <location>
        <begin position="216"/>
        <end position="235"/>
    </location>
</feature>
<feature type="transmembrane region" description="Helical" evidence="8">
    <location>
        <begin position="70"/>
        <end position="95"/>
    </location>
</feature>
<dbReference type="STRING" id="1390249.BHU72_08840"/>